<evidence type="ECO:0000256" key="4">
    <source>
        <dbReference type="ARBA" id="ARBA00021495"/>
    </source>
</evidence>
<feature type="domain" description="Histidine kinase" evidence="16">
    <location>
        <begin position="264"/>
        <end position="470"/>
    </location>
</feature>
<evidence type="ECO:0000256" key="11">
    <source>
        <dbReference type="ARBA" id="ARBA00024867"/>
    </source>
</evidence>
<evidence type="ECO:0000256" key="9">
    <source>
        <dbReference type="ARBA" id="ARBA00022777"/>
    </source>
</evidence>
<dbReference type="InterPro" id="IPR003594">
    <property type="entry name" value="HATPase_dom"/>
</dbReference>
<dbReference type="Pfam" id="PF00072">
    <property type="entry name" value="Response_reg"/>
    <property type="match status" value="1"/>
</dbReference>
<dbReference type="Gene3D" id="2.40.50.180">
    <property type="entry name" value="CheA-289, Domain 4"/>
    <property type="match status" value="1"/>
</dbReference>
<evidence type="ECO:0000256" key="8">
    <source>
        <dbReference type="ARBA" id="ARBA00022741"/>
    </source>
</evidence>
<feature type="domain" description="CheW-like" evidence="18">
    <location>
        <begin position="619"/>
        <end position="761"/>
    </location>
</feature>
<protein>
    <recommendedName>
        <fullName evidence="4">Chemotaxis protein CheA</fullName>
        <ecNumber evidence="2">2.7.13.3</ecNumber>
    </recommendedName>
    <alternativeName>
        <fullName evidence="3">Stage 0 sporulation protein A homolog</fullName>
    </alternativeName>
</protein>
<dbReference type="FunFam" id="3.30.565.10:FF:000016">
    <property type="entry name" value="Chemotaxis protein CheA, putative"/>
    <property type="match status" value="1"/>
</dbReference>
<keyword evidence="10" id="KW-0902">Two-component regulatory system</keyword>
<dbReference type="EMBL" id="CP003179">
    <property type="protein sequence ID" value="AEW06685.1"/>
    <property type="molecule type" value="Genomic_DNA"/>
</dbReference>
<dbReference type="PROSITE" id="PS50109">
    <property type="entry name" value="HIS_KIN"/>
    <property type="match status" value="1"/>
</dbReference>
<dbReference type="InterPro" id="IPR008207">
    <property type="entry name" value="Sig_transdc_His_kin_Hpt_dom"/>
</dbReference>
<evidence type="ECO:0000256" key="15">
    <source>
        <dbReference type="SAM" id="MobiDB-lite"/>
    </source>
</evidence>
<evidence type="ECO:0000256" key="12">
    <source>
        <dbReference type="ARBA" id="ARBA00035100"/>
    </source>
</evidence>
<dbReference type="SMART" id="SM01231">
    <property type="entry name" value="H-kinase_dim"/>
    <property type="match status" value="1"/>
</dbReference>
<dbReference type="GO" id="GO:0005737">
    <property type="term" value="C:cytoplasm"/>
    <property type="evidence" value="ECO:0007669"/>
    <property type="project" value="InterPro"/>
</dbReference>
<dbReference type="HOGENOM" id="CLU_000650_2_1_9"/>
<dbReference type="PANTHER" id="PTHR43395:SF10">
    <property type="entry name" value="CHEMOTAXIS PROTEIN CHEA"/>
    <property type="match status" value="1"/>
</dbReference>
<dbReference type="InterPro" id="IPR004358">
    <property type="entry name" value="Sig_transdc_His_kin-like_C"/>
</dbReference>
<dbReference type="AlphaFoldDB" id="G8TSJ3"/>
<feature type="modified residue" description="Phosphohistidine" evidence="13">
    <location>
        <position position="47"/>
    </location>
</feature>
<dbReference type="GO" id="GO:0006935">
    <property type="term" value="P:chemotaxis"/>
    <property type="evidence" value="ECO:0007669"/>
    <property type="project" value="UniProtKB-KW"/>
</dbReference>
<keyword evidence="6 14" id="KW-0597">Phosphoprotein</keyword>
<dbReference type="EC" id="2.7.13.3" evidence="2"/>
<reference evidence="21" key="1">
    <citation type="submission" date="2011-12" db="EMBL/GenBank/DDBJ databases">
        <title>The complete genome of chromosome of Sulfobacillus acidophilus DSM 10332.</title>
        <authorList>
            <person name="Lucas S."/>
            <person name="Han J."/>
            <person name="Lapidus A."/>
            <person name="Bruce D."/>
            <person name="Goodwin L."/>
            <person name="Pitluck S."/>
            <person name="Peters L."/>
            <person name="Kyrpides N."/>
            <person name="Mavromatis K."/>
            <person name="Ivanova N."/>
            <person name="Mikhailova N."/>
            <person name="Chertkov O."/>
            <person name="Saunders E."/>
            <person name="Detter J.C."/>
            <person name="Tapia R."/>
            <person name="Han C."/>
            <person name="Land M."/>
            <person name="Hauser L."/>
            <person name="Markowitz V."/>
            <person name="Cheng J.-F."/>
            <person name="Hugenholtz P."/>
            <person name="Woyke T."/>
            <person name="Wu D."/>
            <person name="Pukall R."/>
            <person name="Gehrich-Schroeter G."/>
            <person name="Schneider S."/>
            <person name="Klenk H.-P."/>
            <person name="Eisen J.A."/>
        </authorList>
    </citation>
    <scope>NUCLEOTIDE SEQUENCE [LARGE SCALE GENOMIC DNA]</scope>
    <source>
        <strain evidence="21">ATCC 700253 / DSM 10332 / NAL</strain>
    </source>
</reference>
<dbReference type="PRINTS" id="PR00344">
    <property type="entry name" value="BCTRLSENSOR"/>
</dbReference>
<dbReference type="Gene3D" id="3.30.565.10">
    <property type="entry name" value="Histidine kinase-like ATPase, C-terminal domain"/>
    <property type="match status" value="1"/>
</dbReference>
<dbReference type="InterPro" id="IPR002545">
    <property type="entry name" value="CheW-lke_dom"/>
</dbReference>
<evidence type="ECO:0000259" key="18">
    <source>
        <dbReference type="PROSITE" id="PS50851"/>
    </source>
</evidence>
<feature type="modified residue" description="4-aspartylphosphate" evidence="14">
    <location>
        <position position="830"/>
    </location>
</feature>
<evidence type="ECO:0000259" key="16">
    <source>
        <dbReference type="PROSITE" id="PS50109"/>
    </source>
</evidence>
<evidence type="ECO:0000256" key="6">
    <source>
        <dbReference type="ARBA" id="ARBA00022553"/>
    </source>
</evidence>
<evidence type="ECO:0000313" key="20">
    <source>
        <dbReference type="EMBL" id="AEW06685.1"/>
    </source>
</evidence>
<dbReference type="SMART" id="SM00260">
    <property type="entry name" value="CheW"/>
    <property type="match status" value="2"/>
</dbReference>
<proteinExistence type="predicted"/>
<comment type="function">
    <text evidence="12">Involved in the transmission of sensory signals from the chemoreceptors to the flagellar motors. CheA is autophosphorylated; it can transfer its phosphate group to either CheB or CheY.</text>
</comment>
<dbReference type="SUPFAM" id="SSF52172">
    <property type="entry name" value="CheY-like"/>
    <property type="match status" value="1"/>
</dbReference>
<dbReference type="PATRIC" id="fig|679936.5.peg.3350"/>
<evidence type="ECO:0000256" key="10">
    <source>
        <dbReference type="ARBA" id="ARBA00023012"/>
    </source>
</evidence>
<dbReference type="InterPro" id="IPR005467">
    <property type="entry name" value="His_kinase_dom"/>
</dbReference>
<evidence type="ECO:0000313" key="21">
    <source>
        <dbReference type="Proteomes" id="UP000005439"/>
    </source>
</evidence>
<keyword evidence="8" id="KW-0547">Nucleotide-binding</keyword>
<dbReference type="PROSITE" id="PS50110">
    <property type="entry name" value="RESPONSE_REGULATORY"/>
    <property type="match status" value="1"/>
</dbReference>
<dbReference type="InterPro" id="IPR036097">
    <property type="entry name" value="HisK_dim/P_sf"/>
</dbReference>
<dbReference type="SMART" id="SM00073">
    <property type="entry name" value="HPT"/>
    <property type="match status" value="1"/>
</dbReference>
<keyword evidence="5" id="KW-0145">Chemotaxis</keyword>
<evidence type="ECO:0000256" key="2">
    <source>
        <dbReference type="ARBA" id="ARBA00012438"/>
    </source>
</evidence>
<dbReference type="InterPro" id="IPR011006">
    <property type="entry name" value="CheY-like_superfamily"/>
</dbReference>
<feature type="domain" description="HPt" evidence="19">
    <location>
        <begin position="6"/>
        <end position="104"/>
    </location>
</feature>
<sequence length="914" mass="100387">MRFHEVKWDSDEERSLFLEEATELLNALEQGALDTPPPLDAMFRAAHTLKGSGGMLGLTEWVERAHHLEDAMDRRGRPDWRWTPQLQQLVLDTVDALRAELEGRAVAVEKPLVWWELEWSPQCAMPGVRAYQAWQVIHDLAPGTVSDPPLERLSDWTGTVSRLGIPSTLSEEAVRAALMMVDDLANAKALDVVDVSDAQSAGEVSPDGGDTAKGVTSPERREATIRIGAETLERILEGLGELLLDHGQLDHLWGSQADPTTKGVLDHLRRRALDLQDLTLRARMLPLDTLFKQYPRAVHDIARKLNKKIRLETSGGETELDRLVMDRLHEPLLHLLRNACDHGIEDPGTRTRAGKPETGTIRLSAEASQGHVHVRIVDDGRGIDWGRLRDKAVRQGWLSADEAQRATEDQLSELLFRPGVSTAEQITDLSGRGVGLDVVRAFLDEIHGTITVESQPGQGTTFHLELPMTMAIMTALIVEAGPWTVGLPILTVERIEEAAQAALGSALGRPAVPDQEAPLPVYPLAALLDATVSHEDHYVVRVKDGRTQAALAVDEVRGQQEVVVKPVAGLTMTPWLSGVALLGDGRLALMVDVRRLVPTAIGERERVHDDPVLRAGSNQMELLVFQLSDGQRYGINVYKTREVLPGADVTEVPGQHPWLDGFLRLRGQTVPVVSLHRALGLPQPETAGVIVITEFNHTVQAFPVDQVERMVRVSWDQVEPLPAVLDAADADHRRFTGLIDHAELGPIQLIDFEQILAQVAPPAYPAPDQVGVPSMGGQMIWLADDSRVARQQVEKALEPLGVTVRSFGDGQELWAAVESGEPLPQLFVLDVEMPQLDGYTLTQKLKHDPRTASFPVLLHTSLSGHWHADRAQQVEADAIVTKFDPARLARTAAGLLLPHPTEAERYVPAFAGAK</sequence>
<evidence type="ECO:0000256" key="14">
    <source>
        <dbReference type="PROSITE-ProRule" id="PRU00169"/>
    </source>
</evidence>
<comment type="catalytic activity">
    <reaction evidence="1">
        <text>ATP + protein L-histidine = ADP + protein N-phospho-L-histidine.</text>
        <dbReference type="EC" id="2.7.13.3"/>
    </reaction>
</comment>
<comment type="function">
    <text evidence="11">May play the central regulatory role in sporulation. It may be an element of the effector pathway responsible for the activation of sporulation genes in response to nutritional stress. Spo0A may act in concert with spo0H (a sigma factor) to control the expression of some genes that are critical to the sporulation process.</text>
</comment>
<dbReference type="PROSITE" id="PS50894">
    <property type="entry name" value="HPT"/>
    <property type="match status" value="1"/>
</dbReference>
<dbReference type="InterPro" id="IPR004105">
    <property type="entry name" value="CheA-like_dim"/>
</dbReference>
<dbReference type="InterPro" id="IPR051315">
    <property type="entry name" value="Bact_Chemotaxis_CheA"/>
</dbReference>
<dbReference type="PROSITE" id="PS50851">
    <property type="entry name" value="CHEW"/>
    <property type="match status" value="2"/>
</dbReference>
<dbReference type="Gene3D" id="3.40.50.2300">
    <property type="match status" value="1"/>
</dbReference>
<dbReference type="KEGG" id="sap:Sulac_3239"/>
<dbReference type="Proteomes" id="UP000005439">
    <property type="component" value="Chromosome"/>
</dbReference>
<evidence type="ECO:0000256" key="7">
    <source>
        <dbReference type="ARBA" id="ARBA00022679"/>
    </source>
</evidence>
<dbReference type="CDD" id="cd16916">
    <property type="entry name" value="HATPase_CheA-like"/>
    <property type="match status" value="1"/>
</dbReference>
<dbReference type="SUPFAM" id="SSF50341">
    <property type="entry name" value="CheW-like"/>
    <property type="match status" value="2"/>
</dbReference>
<keyword evidence="7" id="KW-0808">Transferase</keyword>
<feature type="domain" description="Response regulatory" evidence="17">
    <location>
        <begin position="779"/>
        <end position="897"/>
    </location>
</feature>
<reference evidence="20 21" key="2">
    <citation type="journal article" date="2012" name="Stand. Genomic Sci.">
        <title>Complete genome sequence of the moderately thermophilic mineral-sulfide-oxidizing firmicute Sulfobacillus acidophilus type strain (NAL(T)).</title>
        <authorList>
            <person name="Anderson I."/>
            <person name="Chertkov O."/>
            <person name="Chen A."/>
            <person name="Saunders E."/>
            <person name="Lapidus A."/>
            <person name="Nolan M."/>
            <person name="Lucas S."/>
            <person name="Hammon N."/>
            <person name="Deshpande S."/>
            <person name="Cheng J.F."/>
            <person name="Han C."/>
            <person name="Tapia R."/>
            <person name="Goodwin L.A."/>
            <person name="Pitluck S."/>
            <person name="Liolios K."/>
            <person name="Pagani I."/>
            <person name="Ivanova N."/>
            <person name="Mikhailova N."/>
            <person name="Pati A."/>
            <person name="Palaniappan K."/>
            <person name="Land M."/>
            <person name="Pan C."/>
            <person name="Rohde M."/>
            <person name="Pukall R."/>
            <person name="Goker M."/>
            <person name="Detter J.C."/>
            <person name="Woyke T."/>
            <person name="Bristow J."/>
            <person name="Eisen J.A."/>
            <person name="Markowitz V."/>
            <person name="Hugenholtz P."/>
            <person name="Kyrpides N.C."/>
            <person name="Klenk H.P."/>
            <person name="Mavromatis K."/>
        </authorList>
    </citation>
    <scope>NUCLEOTIDE SEQUENCE [LARGE SCALE GENOMIC DNA]</scope>
    <source>
        <strain evidence="21">ATCC 700253 / DSM 10332 / NAL</strain>
    </source>
</reference>
<dbReference type="PANTHER" id="PTHR43395">
    <property type="entry name" value="SENSOR HISTIDINE KINASE CHEA"/>
    <property type="match status" value="1"/>
</dbReference>
<evidence type="ECO:0000256" key="3">
    <source>
        <dbReference type="ARBA" id="ARBA00018672"/>
    </source>
</evidence>
<evidence type="ECO:0000259" key="19">
    <source>
        <dbReference type="PROSITE" id="PS50894"/>
    </source>
</evidence>
<organism evidence="20 21">
    <name type="scientific">Sulfobacillus acidophilus (strain ATCC 700253 / DSM 10332 / NAL)</name>
    <dbReference type="NCBI Taxonomy" id="679936"/>
    <lineage>
        <taxon>Bacteria</taxon>
        <taxon>Bacillati</taxon>
        <taxon>Bacillota</taxon>
        <taxon>Clostridia</taxon>
        <taxon>Eubacteriales</taxon>
        <taxon>Clostridiales Family XVII. Incertae Sedis</taxon>
        <taxon>Sulfobacillus</taxon>
    </lineage>
</organism>
<dbReference type="Gene3D" id="1.20.120.160">
    <property type="entry name" value="HPT domain"/>
    <property type="match status" value="1"/>
</dbReference>
<dbReference type="STRING" id="679936.Sulac_3239"/>
<dbReference type="GO" id="GO:0000155">
    <property type="term" value="F:phosphorelay sensor kinase activity"/>
    <property type="evidence" value="ECO:0007669"/>
    <property type="project" value="InterPro"/>
</dbReference>
<feature type="domain" description="CheW-like" evidence="18">
    <location>
        <begin position="472"/>
        <end position="602"/>
    </location>
</feature>
<gene>
    <name evidence="20" type="ordered locus">Sulac_3239</name>
</gene>
<keyword evidence="21" id="KW-1185">Reference proteome</keyword>
<evidence type="ECO:0000259" key="17">
    <source>
        <dbReference type="PROSITE" id="PS50110"/>
    </source>
</evidence>
<dbReference type="InterPro" id="IPR036061">
    <property type="entry name" value="CheW-like_dom_sf"/>
</dbReference>
<dbReference type="InterPro" id="IPR001789">
    <property type="entry name" value="Sig_transdc_resp-reg_receiver"/>
</dbReference>
<dbReference type="SMART" id="SM00448">
    <property type="entry name" value="REC"/>
    <property type="match status" value="1"/>
</dbReference>
<evidence type="ECO:0000256" key="5">
    <source>
        <dbReference type="ARBA" id="ARBA00022500"/>
    </source>
</evidence>
<accession>G8TSJ3</accession>
<name>G8TSJ3_SULAD</name>
<dbReference type="SMART" id="SM00387">
    <property type="entry name" value="HATPase_c"/>
    <property type="match status" value="1"/>
</dbReference>
<dbReference type="Pfam" id="PF01584">
    <property type="entry name" value="CheW"/>
    <property type="match status" value="2"/>
</dbReference>
<dbReference type="InterPro" id="IPR036641">
    <property type="entry name" value="HPT_dom_sf"/>
</dbReference>
<dbReference type="Pfam" id="PF01627">
    <property type="entry name" value="Hpt"/>
    <property type="match status" value="1"/>
</dbReference>
<dbReference type="SUPFAM" id="SSF47226">
    <property type="entry name" value="Histidine-containing phosphotransfer domain, HPT domain"/>
    <property type="match status" value="1"/>
</dbReference>
<dbReference type="SUPFAM" id="SSF47384">
    <property type="entry name" value="Homodimeric domain of signal transducing histidine kinase"/>
    <property type="match status" value="1"/>
</dbReference>
<dbReference type="InterPro" id="IPR036890">
    <property type="entry name" value="HATPase_C_sf"/>
</dbReference>
<evidence type="ECO:0000256" key="1">
    <source>
        <dbReference type="ARBA" id="ARBA00000085"/>
    </source>
</evidence>
<feature type="region of interest" description="Disordered" evidence="15">
    <location>
        <begin position="199"/>
        <end position="220"/>
    </location>
</feature>
<dbReference type="Gene3D" id="2.30.30.40">
    <property type="entry name" value="SH3 Domains"/>
    <property type="match status" value="2"/>
</dbReference>
<dbReference type="Pfam" id="PF02518">
    <property type="entry name" value="HATPase_c"/>
    <property type="match status" value="1"/>
</dbReference>
<dbReference type="CDD" id="cd00088">
    <property type="entry name" value="HPT"/>
    <property type="match status" value="1"/>
</dbReference>
<dbReference type="SUPFAM" id="SSF55874">
    <property type="entry name" value="ATPase domain of HSP90 chaperone/DNA topoisomerase II/histidine kinase"/>
    <property type="match status" value="1"/>
</dbReference>
<evidence type="ECO:0000256" key="13">
    <source>
        <dbReference type="PROSITE-ProRule" id="PRU00110"/>
    </source>
</evidence>
<keyword evidence="9 20" id="KW-0418">Kinase</keyword>